<keyword evidence="4" id="KW-1185">Reference proteome</keyword>
<accession>A0ABY8RCM6</accession>
<evidence type="ECO:0000259" key="2">
    <source>
        <dbReference type="Pfam" id="PF01648"/>
    </source>
</evidence>
<reference evidence="3 4" key="1">
    <citation type="submission" date="2023-05" db="EMBL/GenBank/DDBJ databases">
        <title>Genomic insight into Chryseobacterium sp. wdc7 isolated forest soil (Gotjawal).</title>
        <authorList>
            <person name="Park S.-J."/>
        </authorList>
    </citation>
    <scope>NUCLEOTIDE SEQUENCE [LARGE SCALE GENOMIC DNA]</scope>
    <source>
        <strain evidence="4">wdc7</strain>
    </source>
</reference>
<proteinExistence type="predicted"/>
<dbReference type="RefSeq" id="WP_282905067.1">
    <property type="nucleotide sequence ID" value="NZ_CP124855.1"/>
</dbReference>
<dbReference type="Pfam" id="PF01648">
    <property type="entry name" value="ACPS"/>
    <property type="match status" value="1"/>
</dbReference>
<dbReference type="InterPro" id="IPR008278">
    <property type="entry name" value="4-PPantetheinyl_Trfase_dom"/>
</dbReference>
<organism evidence="3 4">
    <name type="scientific">Chryseobacterium gotjawalense</name>
    <dbReference type="NCBI Taxonomy" id="3042315"/>
    <lineage>
        <taxon>Bacteria</taxon>
        <taxon>Pseudomonadati</taxon>
        <taxon>Bacteroidota</taxon>
        <taxon>Flavobacteriia</taxon>
        <taxon>Flavobacteriales</taxon>
        <taxon>Weeksellaceae</taxon>
        <taxon>Chryseobacterium group</taxon>
        <taxon>Chryseobacterium</taxon>
    </lineage>
</organism>
<dbReference type="SUPFAM" id="SSF56214">
    <property type="entry name" value="4'-phosphopantetheinyl transferase"/>
    <property type="match status" value="1"/>
</dbReference>
<dbReference type="InterPro" id="IPR037143">
    <property type="entry name" value="4-PPantetheinyl_Trfase_dom_sf"/>
</dbReference>
<protein>
    <submittedName>
        <fullName evidence="3">4'-phosphopantetheinyl transferase superfamily protein</fullName>
    </submittedName>
</protein>
<dbReference type="GO" id="GO:0016740">
    <property type="term" value="F:transferase activity"/>
    <property type="evidence" value="ECO:0007669"/>
    <property type="project" value="UniProtKB-KW"/>
</dbReference>
<evidence type="ECO:0000256" key="1">
    <source>
        <dbReference type="ARBA" id="ARBA00022679"/>
    </source>
</evidence>
<dbReference type="Proteomes" id="UP001241656">
    <property type="component" value="Chromosome"/>
</dbReference>
<name>A0ABY8RCM6_9FLAO</name>
<dbReference type="Gene3D" id="3.90.470.20">
    <property type="entry name" value="4'-phosphopantetheinyl transferase domain"/>
    <property type="match status" value="1"/>
</dbReference>
<evidence type="ECO:0000313" key="3">
    <source>
        <dbReference type="EMBL" id="WHF51735.1"/>
    </source>
</evidence>
<feature type="domain" description="4'-phosphopantetheinyl transferase" evidence="2">
    <location>
        <begin position="116"/>
        <end position="172"/>
    </location>
</feature>
<gene>
    <name evidence="3" type="ORF">QGN23_00270</name>
</gene>
<sequence>MTYLKNCVILPSNKFSMPLYRDFSDDQATILLWKYGEEEDLDVEFLLEEENFDKIKDYHPTKLKETLLVRKILKSVLPDHKILYNERIPYLFPNDYEISVTHSFPFAALAISKNKVGIDVEPFNQKITRIQHKFLQDEESGFIEKDKEVAYLTVIWSLKESLYKIHHSNYWSLKKHYEVKPFSLDFPFNIKCRVHDEHVSDLYKARVEFFENYCFTIVD</sequence>
<evidence type="ECO:0000313" key="4">
    <source>
        <dbReference type="Proteomes" id="UP001241656"/>
    </source>
</evidence>
<dbReference type="EMBL" id="CP124855">
    <property type="protein sequence ID" value="WHF51735.1"/>
    <property type="molecule type" value="Genomic_DNA"/>
</dbReference>
<keyword evidence="1 3" id="KW-0808">Transferase</keyword>